<protein>
    <submittedName>
        <fullName evidence="1">PTS system galactitol-specific family transporter subunit IIC</fullName>
    </submittedName>
</protein>
<dbReference type="InterPro" id="IPR013853">
    <property type="entry name" value="EIIC-GAT"/>
</dbReference>
<sequence>MLIEAVLLSKVGNGILPLAGIIAMGVTPALLVVTRGKLLRMIIFGTLLLPLFLLSGTLIAPFATELAKGVGAFPAGVSQTQLITHSTLEGPIEKLLGWTIGNTTTGDIKAILGAVVFLVFYIGIFAWYRKQMIKRNEEYAAKAK</sequence>
<evidence type="ECO:0000313" key="2">
    <source>
        <dbReference type="Proteomes" id="UP000304540"/>
    </source>
</evidence>
<dbReference type="EMBL" id="CABABW010000003">
    <property type="protein sequence ID" value="VRI33967.1"/>
    <property type="molecule type" value="Genomic_DNA"/>
</dbReference>
<organism evidence="1 2">
    <name type="scientific">Streptococcus pneumoniae</name>
    <dbReference type="NCBI Taxonomy" id="1313"/>
    <lineage>
        <taxon>Bacteria</taxon>
        <taxon>Bacillati</taxon>
        <taxon>Bacillota</taxon>
        <taxon>Bacilli</taxon>
        <taxon>Lactobacillales</taxon>
        <taxon>Streptococcaceae</taxon>
        <taxon>Streptococcus</taxon>
    </lineage>
</organism>
<proteinExistence type="predicted"/>
<reference evidence="1 2" key="1">
    <citation type="submission" date="2019-04" db="EMBL/GenBank/DDBJ databases">
        <authorList>
            <consortium name="Pathogen Informatics"/>
        </authorList>
    </citation>
    <scope>NUCLEOTIDE SEQUENCE [LARGE SCALE GENOMIC DNA]</scope>
    <source>
        <strain evidence="1 2">GPSC232</strain>
    </source>
</reference>
<dbReference type="PANTHER" id="PTHR37324:SF2">
    <property type="entry name" value="PTS SYSTEM GALACTITOL-SPECIFIC EIIC COMPONENT"/>
    <property type="match status" value="1"/>
</dbReference>
<dbReference type="PANTHER" id="PTHR37324">
    <property type="entry name" value="PTS SYSTEM GALACTITOL-SPECIFIC EIIC COMPONENT"/>
    <property type="match status" value="1"/>
</dbReference>
<accession>A0A4M3JR22</accession>
<dbReference type="AlphaFoldDB" id="A0A4M3JR22"/>
<evidence type="ECO:0000313" key="1">
    <source>
        <dbReference type="EMBL" id="VRI33967.1"/>
    </source>
</evidence>
<name>A0A4M3JR22_STREE</name>
<dbReference type="Proteomes" id="UP000304540">
    <property type="component" value="Unassembled WGS sequence"/>
</dbReference>
<dbReference type="GO" id="GO:0015577">
    <property type="term" value="F:galactitol transmembrane transporter activity"/>
    <property type="evidence" value="ECO:0007669"/>
    <property type="project" value="InterPro"/>
</dbReference>
<dbReference type="GO" id="GO:0005886">
    <property type="term" value="C:plasma membrane"/>
    <property type="evidence" value="ECO:0007669"/>
    <property type="project" value="TreeGrafter"/>
</dbReference>
<gene>
    <name evidence="1" type="ORF">SAMEA3381574_00562</name>
</gene>